<dbReference type="PANTHER" id="PTHR43792">
    <property type="entry name" value="GNAT FAMILY, PUTATIVE (AFU_ORTHOLOGUE AFUA_3G00765)-RELATED-RELATED"/>
    <property type="match status" value="1"/>
</dbReference>
<proteinExistence type="predicted"/>
<evidence type="ECO:0000259" key="1">
    <source>
        <dbReference type="PROSITE" id="PS51186"/>
    </source>
</evidence>
<dbReference type="InterPro" id="IPR016181">
    <property type="entry name" value="Acyl_CoA_acyltransferase"/>
</dbReference>
<protein>
    <submittedName>
        <fullName evidence="2">GNAT family protein</fullName>
    </submittedName>
</protein>
<evidence type="ECO:0000313" key="2">
    <source>
        <dbReference type="EMBL" id="MET1490841.1"/>
    </source>
</evidence>
<dbReference type="EMBL" id="JBEWLZ010000007">
    <property type="protein sequence ID" value="MET1490841.1"/>
    <property type="molecule type" value="Genomic_DNA"/>
</dbReference>
<dbReference type="PROSITE" id="PS51186">
    <property type="entry name" value="GNAT"/>
    <property type="match status" value="1"/>
</dbReference>
<dbReference type="Gene3D" id="3.40.630.30">
    <property type="match status" value="1"/>
</dbReference>
<reference evidence="2 3" key="1">
    <citation type="submission" date="2024-07" db="EMBL/GenBank/DDBJ databases">
        <title>Uliginosibacterium paludis KCTC:42655.</title>
        <authorList>
            <person name="Kim M.K."/>
        </authorList>
    </citation>
    <scope>NUCLEOTIDE SEQUENCE [LARGE SCALE GENOMIC DNA]</scope>
    <source>
        <strain evidence="2 3">KCTC 42655</strain>
    </source>
</reference>
<dbReference type="InterPro" id="IPR051531">
    <property type="entry name" value="N-acetyltransferase"/>
</dbReference>
<comment type="caution">
    <text evidence="2">The sequence shown here is derived from an EMBL/GenBank/DDBJ whole genome shotgun (WGS) entry which is preliminary data.</text>
</comment>
<feature type="domain" description="N-acetyltransferase" evidence="1">
    <location>
        <begin position="10"/>
        <end position="164"/>
    </location>
</feature>
<dbReference type="CDD" id="cd04301">
    <property type="entry name" value="NAT_SF"/>
    <property type="match status" value="1"/>
</dbReference>
<keyword evidence="3" id="KW-1185">Reference proteome</keyword>
<dbReference type="Proteomes" id="UP001548590">
    <property type="component" value="Unassembled WGS sequence"/>
</dbReference>
<name>A0ABV2CSF0_9RHOO</name>
<evidence type="ECO:0000313" key="3">
    <source>
        <dbReference type="Proteomes" id="UP001548590"/>
    </source>
</evidence>
<dbReference type="RefSeq" id="WP_345925776.1">
    <property type="nucleotide sequence ID" value="NZ_JBDIVF010000002.1"/>
</dbReference>
<gene>
    <name evidence="2" type="ORF">ABVT11_13470</name>
</gene>
<dbReference type="InterPro" id="IPR000182">
    <property type="entry name" value="GNAT_dom"/>
</dbReference>
<accession>A0ABV2CSF0</accession>
<dbReference type="SUPFAM" id="SSF55729">
    <property type="entry name" value="Acyl-CoA N-acyltransferases (Nat)"/>
    <property type="match status" value="1"/>
</dbReference>
<sequence>MNASFSLFELDMGQLTRLARAEVPLELEADALPESMPPAFIARLSLRLAEQGVPAPWCCTFLIRRTRDGRFVGACGFKAALEEGRVEVGYGVAPEARGEGAATAALRALIQKAFEAGAQAVLAEVEPHNHASLAVVRKAGLRWAGCRVDESGDEVEQWLRRSAD</sequence>
<organism evidence="2 3">
    <name type="scientific">Uliginosibacterium paludis</name>
    <dbReference type="NCBI Taxonomy" id="1615952"/>
    <lineage>
        <taxon>Bacteria</taxon>
        <taxon>Pseudomonadati</taxon>
        <taxon>Pseudomonadota</taxon>
        <taxon>Betaproteobacteria</taxon>
        <taxon>Rhodocyclales</taxon>
        <taxon>Zoogloeaceae</taxon>
        <taxon>Uliginosibacterium</taxon>
    </lineage>
</organism>
<dbReference type="Pfam" id="PF13302">
    <property type="entry name" value="Acetyltransf_3"/>
    <property type="match status" value="1"/>
</dbReference>